<gene>
    <name evidence="1" type="ORF">SDC9_161407</name>
</gene>
<dbReference type="EMBL" id="VSSQ01060672">
    <property type="protein sequence ID" value="MPN14081.1"/>
    <property type="molecule type" value="Genomic_DNA"/>
</dbReference>
<organism evidence="1">
    <name type="scientific">bioreactor metagenome</name>
    <dbReference type="NCBI Taxonomy" id="1076179"/>
    <lineage>
        <taxon>unclassified sequences</taxon>
        <taxon>metagenomes</taxon>
        <taxon>ecological metagenomes</taxon>
    </lineage>
</organism>
<protein>
    <submittedName>
        <fullName evidence="1">Uncharacterized protein</fullName>
    </submittedName>
</protein>
<reference evidence="1" key="1">
    <citation type="submission" date="2019-08" db="EMBL/GenBank/DDBJ databases">
        <authorList>
            <person name="Kucharzyk K."/>
            <person name="Murdoch R.W."/>
            <person name="Higgins S."/>
            <person name="Loffler F."/>
        </authorList>
    </citation>
    <scope>NUCLEOTIDE SEQUENCE</scope>
</reference>
<evidence type="ECO:0000313" key="1">
    <source>
        <dbReference type="EMBL" id="MPN14081.1"/>
    </source>
</evidence>
<name>A0A645FI58_9ZZZZ</name>
<sequence length="135" mass="15804">MNRNKKTFVPSTAHYKILETIEELNKNNDYPLPQGVGKILKGIVDEETSKYQNIRTFQTIISYSSKKICRYVLVLLRHGYIEKIYDKKTNELYLKISPFGVSALQEYRKKHKKSFVKKKQLAKPTIVHIKTIVSK</sequence>
<proteinExistence type="predicted"/>
<comment type="caution">
    <text evidence="1">The sequence shown here is derived from an EMBL/GenBank/DDBJ whole genome shotgun (WGS) entry which is preliminary data.</text>
</comment>
<dbReference type="AlphaFoldDB" id="A0A645FI58"/>
<accession>A0A645FI58</accession>